<sequence>MRILLLTQYFPPEKGAAQVRLWELAKGLHHQGHEVTVVTAFPNHPTGIIPEEYQGKRFMQEEMAGVKVLRTWIYPVKRGRFWLRLLNYFSFVFSSLYGIARSGQQDLIIVESPPLFIGFSAMFASWLKKAPYIFNVSDLWPESAVQLGLVTNQTIIRATEWLEGYFYKKAYKLSAQTQGIVTGLQRKNVPPEDILFLPNGVDTELFQPRPKDQDLEKSLGLTGKTVILYAGTMGYAHGIETALEAADILRNDEELFFLFVGDGSERPRLEEIAREKKLPNVRFIDFQPLEVIPRYYSLSSINLSTLRRYKLSEGVRPSKVFPALASGQPLIYVGEGEGAEIVKESGGGVVLEPENPELLARTILDLKRDPEGCRAMAGQGRAYVIEHYSWNSLIRNWLKQLDSSKEAY</sequence>
<keyword evidence="3" id="KW-0808">Transferase</keyword>
<protein>
    <submittedName>
        <fullName evidence="3">Glycosyl transferase group 1</fullName>
    </submittedName>
</protein>
<dbReference type="PANTHER" id="PTHR45947:SF3">
    <property type="entry name" value="SULFOQUINOVOSYL TRANSFERASE SQD2"/>
    <property type="match status" value="1"/>
</dbReference>
<reference evidence="3" key="1">
    <citation type="submission" date="2014-07" db="EMBL/GenBank/DDBJ databases">
        <authorList>
            <person name="Hornung V.Bastian."/>
        </authorList>
    </citation>
    <scope>NUCLEOTIDE SEQUENCE</scope>
    <source>
        <strain evidence="3">PCE-S</strain>
    </source>
</reference>
<dbReference type="AlphaFoldDB" id="A0A098B3P4"/>
<dbReference type="RefSeq" id="WP_208926077.1">
    <property type="nucleotide sequence ID" value="NZ_LK996017.1"/>
</dbReference>
<dbReference type="Pfam" id="PF13579">
    <property type="entry name" value="Glyco_trans_4_4"/>
    <property type="match status" value="1"/>
</dbReference>
<dbReference type="EMBL" id="LK996017">
    <property type="protein sequence ID" value="CDX03483.1"/>
    <property type="molecule type" value="Genomic_DNA"/>
</dbReference>
<gene>
    <name evidence="3" type="ORF">DPCES_3597</name>
</gene>
<dbReference type="SUPFAM" id="SSF53756">
    <property type="entry name" value="UDP-Glycosyltransferase/glycogen phosphorylase"/>
    <property type="match status" value="1"/>
</dbReference>
<dbReference type="CDD" id="cd03794">
    <property type="entry name" value="GT4_WbuB-like"/>
    <property type="match status" value="1"/>
</dbReference>
<dbReference type="PATRIC" id="fig|49338.4.peg.3862"/>
<dbReference type="InterPro" id="IPR001296">
    <property type="entry name" value="Glyco_trans_1"/>
</dbReference>
<proteinExistence type="predicted"/>
<feature type="domain" description="Glycosyltransferase subfamily 4-like N-terminal" evidence="2">
    <location>
        <begin position="15"/>
        <end position="200"/>
    </location>
</feature>
<feature type="domain" description="Glycosyl transferase family 1" evidence="1">
    <location>
        <begin position="217"/>
        <end position="381"/>
    </location>
</feature>
<evidence type="ECO:0000313" key="3">
    <source>
        <dbReference type="EMBL" id="CDX03483.1"/>
    </source>
</evidence>
<name>A0A098B3P4_DESHA</name>
<dbReference type="PANTHER" id="PTHR45947">
    <property type="entry name" value="SULFOQUINOVOSYL TRANSFERASE SQD2"/>
    <property type="match status" value="1"/>
</dbReference>
<evidence type="ECO:0000259" key="1">
    <source>
        <dbReference type="Pfam" id="PF00534"/>
    </source>
</evidence>
<dbReference type="InterPro" id="IPR050194">
    <property type="entry name" value="Glycosyltransferase_grp1"/>
</dbReference>
<dbReference type="GO" id="GO:0016758">
    <property type="term" value="F:hexosyltransferase activity"/>
    <property type="evidence" value="ECO:0007669"/>
    <property type="project" value="TreeGrafter"/>
</dbReference>
<dbReference type="Pfam" id="PF00534">
    <property type="entry name" value="Glycos_transf_1"/>
    <property type="match status" value="1"/>
</dbReference>
<dbReference type="InterPro" id="IPR028098">
    <property type="entry name" value="Glyco_trans_4-like_N"/>
</dbReference>
<organism evidence="3">
    <name type="scientific">Desulfitobacterium hafniense</name>
    <name type="common">Desulfitobacterium frappieri</name>
    <dbReference type="NCBI Taxonomy" id="49338"/>
    <lineage>
        <taxon>Bacteria</taxon>
        <taxon>Bacillati</taxon>
        <taxon>Bacillota</taxon>
        <taxon>Clostridia</taxon>
        <taxon>Eubacteriales</taxon>
        <taxon>Desulfitobacteriaceae</taxon>
        <taxon>Desulfitobacterium</taxon>
    </lineage>
</organism>
<evidence type="ECO:0000259" key="2">
    <source>
        <dbReference type="Pfam" id="PF13579"/>
    </source>
</evidence>
<accession>A0A098B3P4</accession>
<dbReference type="Gene3D" id="3.40.50.2000">
    <property type="entry name" value="Glycogen Phosphorylase B"/>
    <property type="match status" value="2"/>
</dbReference>